<evidence type="ECO:0000256" key="1">
    <source>
        <dbReference type="SAM" id="MobiDB-lite"/>
    </source>
</evidence>
<feature type="region of interest" description="Disordered" evidence="1">
    <location>
        <begin position="413"/>
        <end position="606"/>
    </location>
</feature>
<protein>
    <recommendedName>
        <fullName evidence="2">DUF3835 domain-containing protein</fullName>
    </recommendedName>
</protein>
<comment type="caution">
    <text evidence="3">The sequence shown here is derived from an EMBL/GenBank/DDBJ whole genome shotgun (WGS) entry which is preliminary data.</text>
</comment>
<feature type="compositionally biased region" description="Basic and acidic residues" evidence="1">
    <location>
        <begin position="653"/>
        <end position="670"/>
    </location>
</feature>
<proteinExistence type="predicted"/>
<evidence type="ECO:0000259" key="2">
    <source>
        <dbReference type="Pfam" id="PF12927"/>
    </source>
</evidence>
<organism evidence="3 4">
    <name type="scientific">Meripilus lineatus</name>
    <dbReference type="NCBI Taxonomy" id="2056292"/>
    <lineage>
        <taxon>Eukaryota</taxon>
        <taxon>Fungi</taxon>
        <taxon>Dikarya</taxon>
        <taxon>Basidiomycota</taxon>
        <taxon>Agaricomycotina</taxon>
        <taxon>Agaricomycetes</taxon>
        <taxon>Polyporales</taxon>
        <taxon>Meripilaceae</taxon>
        <taxon>Meripilus</taxon>
    </lineage>
</organism>
<name>A0AAD5YP59_9APHY</name>
<gene>
    <name evidence="3" type="ORF">NLI96_g228</name>
</gene>
<feature type="domain" description="DUF3835" evidence="2">
    <location>
        <begin position="664"/>
        <end position="683"/>
    </location>
</feature>
<evidence type="ECO:0000313" key="4">
    <source>
        <dbReference type="Proteomes" id="UP001212997"/>
    </source>
</evidence>
<dbReference type="EMBL" id="JANAWD010000003">
    <property type="protein sequence ID" value="KAJ3492130.1"/>
    <property type="molecule type" value="Genomic_DNA"/>
</dbReference>
<reference evidence="3" key="1">
    <citation type="submission" date="2022-07" db="EMBL/GenBank/DDBJ databases">
        <title>Genome Sequence of Physisporinus lineatus.</title>
        <authorList>
            <person name="Buettner E."/>
        </authorList>
    </citation>
    <scope>NUCLEOTIDE SEQUENCE</scope>
    <source>
        <strain evidence="3">VT162</strain>
    </source>
</reference>
<feature type="compositionally biased region" description="Basic and acidic residues" evidence="1">
    <location>
        <begin position="460"/>
        <end position="474"/>
    </location>
</feature>
<sequence>MDGTTTNLNDSRIQALRALVNSVSPSNDSDQNAERKVTDEQLLNLSTKLGEIFGDGQDGTNRNEKGELVNEEGLPIVDINEPIPTSDEISFQPSGPFDDPDVLPLWALSEQEKSRRKAERERILDLLEEEERLQQARDHAAAKERWEADLERRKEAAKTEMENLKRARELQKKMGRALIRNVVESRDRDKEEKERQEQEDKDKEQTKKDLKPKKSVSFAGVGDESDDDAPKKRRLDWGDVAPGRLRTKAKSPVLSKAQMQNQPMKMEVVERIPGQQQPPQPPTNDVIVDSDDESDPESQPAECESDNSQRLHDGSDSSATDIEAAEGEEVEWDEDDLDYARHQREIALAYYEKRAAMGANVSSAMNAHTHEGEEHEWDQPEVPLEATLASPPPKPPVSKFRAARMVDAGMALPSSTLPSHSLGDSVLPSSQTSSLKQVVRMGKLENGQLVGGDSDESDKDEGVREVIEMLKRGDITNIGPQPQHPSTAASSSDAPTSPGPSDPSGSSTRPRSKVSKFMMTLAQESPQSSPQPSPLGSIPATPVNHIERSSPKVMSPQSATPTTSSSPSSHFSQSNPRQPYLSPAAPNSSMPSMIVDSPSFLPPGMAQVLSPSFQSVIIDPTTMQAPNNLPPPALPANEKGPSLDGGAVVMTSEVRESNSGDRTTDSSGSEKRKKISRFMAERM</sequence>
<feature type="compositionally biased region" description="Low complexity" evidence="1">
    <location>
        <begin position="485"/>
        <end position="496"/>
    </location>
</feature>
<feature type="compositionally biased region" description="Low complexity" evidence="1">
    <location>
        <begin position="582"/>
        <end position="593"/>
    </location>
</feature>
<feature type="compositionally biased region" description="Basic and acidic residues" evidence="1">
    <location>
        <begin position="183"/>
        <end position="209"/>
    </location>
</feature>
<feature type="compositionally biased region" description="Low complexity" evidence="1">
    <location>
        <begin position="555"/>
        <end position="574"/>
    </location>
</feature>
<feature type="domain" description="DUF3835" evidence="2">
    <location>
        <begin position="328"/>
        <end position="405"/>
    </location>
</feature>
<feature type="compositionally biased region" description="Polar residues" evidence="1">
    <location>
        <begin position="427"/>
        <end position="436"/>
    </location>
</feature>
<feature type="compositionally biased region" description="Acidic residues" evidence="1">
    <location>
        <begin position="323"/>
        <end position="337"/>
    </location>
</feature>
<feature type="region of interest" description="Disordered" evidence="1">
    <location>
        <begin position="622"/>
        <end position="683"/>
    </location>
</feature>
<dbReference type="AlphaFoldDB" id="A0AAD5YP59"/>
<feature type="region of interest" description="Disordered" evidence="1">
    <location>
        <begin position="155"/>
        <end position="337"/>
    </location>
</feature>
<feature type="compositionally biased region" description="Basic and acidic residues" evidence="1">
    <location>
        <begin position="155"/>
        <end position="172"/>
    </location>
</feature>
<accession>A0AAD5YP59</accession>
<dbReference type="Proteomes" id="UP001212997">
    <property type="component" value="Unassembled WGS sequence"/>
</dbReference>
<evidence type="ECO:0000313" key="3">
    <source>
        <dbReference type="EMBL" id="KAJ3492130.1"/>
    </source>
</evidence>
<dbReference type="InterPro" id="IPR024325">
    <property type="entry name" value="DUF3835"/>
</dbReference>
<dbReference type="Pfam" id="PF12927">
    <property type="entry name" value="DUF3835"/>
    <property type="match status" value="2"/>
</dbReference>
<keyword evidence="4" id="KW-1185">Reference proteome</keyword>